<dbReference type="SUPFAM" id="SSF54534">
    <property type="entry name" value="FKBP-like"/>
    <property type="match status" value="1"/>
</dbReference>
<dbReference type="InterPro" id="IPR001179">
    <property type="entry name" value="PPIase_FKBP_dom"/>
</dbReference>
<dbReference type="Pfam" id="PF00254">
    <property type="entry name" value="FKBP_C"/>
    <property type="match status" value="1"/>
</dbReference>
<dbReference type="Proteomes" id="UP000825935">
    <property type="component" value="Chromosome 6"/>
</dbReference>
<feature type="compositionally biased region" description="Basic residues" evidence="6">
    <location>
        <begin position="178"/>
        <end position="188"/>
    </location>
</feature>
<dbReference type="EMBL" id="CM035411">
    <property type="protein sequence ID" value="KAH7435072.1"/>
    <property type="molecule type" value="Genomic_DNA"/>
</dbReference>
<organism evidence="8 9">
    <name type="scientific">Ceratopteris richardii</name>
    <name type="common">Triangle waterfern</name>
    <dbReference type="NCBI Taxonomy" id="49495"/>
    <lineage>
        <taxon>Eukaryota</taxon>
        <taxon>Viridiplantae</taxon>
        <taxon>Streptophyta</taxon>
        <taxon>Embryophyta</taxon>
        <taxon>Tracheophyta</taxon>
        <taxon>Polypodiopsida</taxon>
        <taxon>Polypodiidae</taxon>
        <taxon>Polypodiales</taxon>
        <taxon>Pteridineae</taxon>
        <taxon>Pteridaceae</taxon>
        <taxon>Parkerioideae</taxon>
        <taxon>Ceratopteris</taxon>
    </lineage>
</organism>
<dbReference type="PANTHER" id="PTHR10516:SF412">
    <property type="entry name" value="PEPTIDYL-PROLYL CIS-TRANS ISOMERASE FKBP20-1"/>
    <property type="match status" value="1"/>
</dbReference>
<evidence type="ECO:0000256" key="5">
    <source>
        <dbReference type="PROSITE-ProRule" id="PRU00277"/>
    </source>
</evidence>
<dbReference type="OrthoDB" id="433738at2759"/>
<evidence type="ECO:0000256" key="2">
    <source>
        <dbReference type="ARBA" id="ARBA00013194"/>
    </source>
</evidence>
<dbReference type="AlphaFoldDB" id="A0A8T2UFR4"/>
<dbReference type="EC" id="5.2.1.8" evidence="2 5"/>
<feature type="region of interest" description="Disordered" evidence="6">
    <location>
        <begin position="144"/>
        <end position="188"/>
    </location>
</feature>
<protein>
    <recommendedName>
        <fullName evidence="2 5">peptidylprolyl isomerase</fullName>
        <ecNumber evidence="2 5">5.2.1.8</ecNumber>
    </recommendedName>
</protein>
<dbReference type="PROSITE" id="PS50059">
    <property type="entry name" value="FKBP_PPIASE"/>
    <property type="match status" value="1"/>
</dbReference>
<comment type="caution">
    <text evidence="8">The sequence shown here is derived from an EMBL/GenBank/DDBJ whole genome shotgun (WGS) entry which is preliminary data.</text>
</comment>
<accession>A0A8T2UFR4</accession>
<name>A0A8T2UFR4_CERRI</name>
<feature type="domain" description="PPIase FKBP-type" evidence="7">
    <location>
        <begin position="31"/>
        <end position="120"/>
    </location>
</feature>
<evidence type="ECO:0000256" key="6">
    <source>
        <dbReference type="SAM" id="MobiDB-lite"/>
    </source>
</evidence>
<dbReference type="OMA" id="IVRHAKP"/>
<proteinExistence type="predicted"/>
<evidence type="ECO:0000313" key="8">
    <source>
        <dbReference type="EMBL" id="KAH7435071.1"/>
    </source>
</evidence>
<evidence type="ECO:0000313" key="9">
    <source>
        <dbReference type="Proteomes" id="UP000825935"/>
    </source>
</evidence>
<dbReference type="InterPro" id="IPR050689">
    <property type="entry name" value="FKBP-type_PPIase"/>
</dbReference>
<evidence type="ECO:0000256" key="4">
    <source>
        <dbReference type="ARBA" id="ARBA00023235"/>
    </source>
</evidence>
<dbReference type="InterPro" id="IPR046357">
    <property type="entry name" value="PPIase_dom_sf"/>
</dbReference>
<sequence>MEEMDLTGDGGILKKVLKAAKPGALAPSEDLPLCDLQYEGILADTKEVFDSTREDNTVFSFELGQGSVIKAWEIAVKTMKVGEIARITCSPEYAYGSAGSPPDIPENATLIFEVELLACKPRKGSTLDSVVAEKAKLELLRKQREEAGAKKEEEKKKREEAKAAAAARIQAKLESKKGGGKGKGKNNK</sequence>
<dbReference type="EMBL" id="CM035411">
    <property type="protein sequence ID" value="KAH7435071.1"/>
    <property type="molecule type" value="Genomic_DNA"/>
</dbReference>
<dbReference type="GO" id="GO:0005737">
    <property type="term" value="C:cytoplasm"/>
    <property type="evidence" value="ECO:0007669"/>
    <property type="project" value="TreeGrafter"/>
</dbReference>
<evidence type="ECO:0000256" key="3">
    <source>
        <dbReference type="ARBA" id="ARBA00023110"/>
    </source>
</evidence>
<feature type="compositionally biased region" description="Basic and acidic residues" evidence="6">
    <location>
        <begin position="144"/>
        <end position="162"/>
    </location>
</feature>
<evidence type="ECO:0000256" key="1">
    <source>
        <dbReference type="ARBA" id="ARBA00000971"/>
    </source>
</evidence>
<dbReference type="Gene3D" id="3.10.50.40">
    <property type="match status" value="1"/>
</dbReference>
<dbReference type="PANTHER" id="PTHR10516">
    <property type="entry name" value="PEPTIDYL-PROLYL CIS-TRANS ISOMERASE"/>
    <property type="match status" value="1"/>
</dbReference>
<gene>
    <name evidence="8" type="ORF">KP509_06G048000</name>
</gene>
<keyword evidence="4 5" id="KW-0413">Isomerase</keyword>
<evidence type="ECO:0000259" key="7">
    <source>
        <dbReference type="PROSITE" id="PS50059"/>
    </source>
</evidence>
<comment type="catalytic activity">
    <reaction evidence="1 5">
        <text>[protein]-peptidylproline (omega=180) = [protein]-peptidylproline (omega=0)</text>
        <dbReference type="Rhea" id="RHEA:16237"/>
        <dbReference type="Rhea" id="RHEA-COMP:10747"/>
        <dbReference type="Rhea" id="RHEA-COMP:10748"/>
        <dbReference type="ChEBI" id="CHEBI:83833"/>
        <dbReference type="ChEBI" id="CHEBI:83834"/>
        <dbReference type="EC" id="5.2.1.8"/>
    </reaction>
</comment>
<reference evidence="8" key="1">
    <citation type="submission" date="2021-08" db="EMBL/GenBank/DDBJ databases">
        <title>WGS assembly of Ceratopteris richardii.</title>
        <authorList>
            <person name="Marchant D.B."/>
            <person name="Chen G."/>
            <person name="Jenkins J."/>
            <person name="Shu S."/>
            <person name="Leebens-Mack J."/>
            <person name="Grimwood J."/>
            <person name="Schmutz J."/>
            <person name="Soltis P."/>
            <person name="Soltis D."/>
            <person name="Chen Z.-H."/>
        </authorList>
    </citation>
    <scope>NUCLEOTIDE SEQUENCE</scope>
    <source>
        <strain evidence="8">Whitten #5841</strain>
        <tissue evidence="8">Leaf</tissue>
    </source>
</reference>
<keyword evidence="3 5" id="KW-0697">Rotamase</keyword>
<keyword evidence="9" id="KW-1185">Reference proteome</keyword>
<dbReference type="GO" id="GO:0003755">
    <property type="term" value="F:peptidyl-prolyl cis-trans isomerase activity"/>
    <property type="evidence" value="ECO:0007669"/>
    <property type="project" value="UniProtKB-KW"/>
</dbReference>